<dbReference type="RefSeq" id="WP_088389505.1">
    <property type="nucleotide sequence ID" value="NZ_NHRT01000001.1"/>
</dbReference>
<dbReference type="InterPro" id="IPR000477">
    <property type="entry name" value="RT_dom"/>
</dbReference>
<sequence>MNILELTADEVKRFFLEHENYFSLKLPDYINFQELLDKLSDEMGEEIYTSILEKDTLPDNYDDINYTLYNNKDGNYDWRPFQIINPVIYISLINILSKKDNWDEILKRFKEIDKISVIKCESIPVVEEEKEKILNKQSSQILSWWDKIEQNSIKLSLEYNYIFKTDIVNCYSEIYTHSIVWALHTKKVAKEKRNDKKLLGNNIDKHLQAMSNGQTNGIPQGSVLIDFIAEILLKYSDELISYEIEKNTKLKEKFKILRYRDDYRIFVKEIEIGREIMKIITKVLSSLGLKLNTTKTGYYDDIILSSIKEDKLEWLERKKESNLQKRLISLYKFSLKYKNSGSVTKEISQIREIIEKKKDFSKENIEVLISIVTEIIYKNPRTYLEGNTILSYLFPLIEENEREKIVKKVFTKLSGILNSGYFEIWFQRATLKEELLDISYNEEICQLVNGKKIKLWNVEWIASKKIKNILKKVKIINQVRKEEMPQKISSEEVKIFDSYNEV</sequence>
<dbReference type="AlphaFoldDB" id="A0A246EIU1"/>
<reference evidence="2 3" key="1">
    <citation type="submission" date="2017-05" db="EMBL/GenBank/DDBJ databases">
        <title>Genome sequencing of Fusobacterium nucleatum subsp. polymorphum KCOM 1001 (=ChDC F119).</title>
        <authorList>
            <person name="Kook J.-K."/>
            <person name="Park S.-N."/>
            <person name="Lim Y.K."/>
            <person name="Roh H."/>
        </authorList>
    </citation>
    <scope>NUCLEOTIDE SEQUENCE [LARGE SCALE GENOMIC DNA]</scope>
    <source>
        <strain evidence="2 3">KCOM 1001</strain>
    </source>
</reference>
<name>A0A246EIU1_FUSNP</name>
<dbReference type="CDD" id="cd01646">
    <property type="entry name" value="RT_Bac_retron_I"/>
    <property type="match status" value="1"/>
</dbReference>
<organism evidence="2 3">
    <name type="scientific">Fusobacterium nucleatum subsp. polymorphum</name>
    <name type="common">Fusobacterium polymorphum</name>
    <dbReference type="NCBI Taxonomy" id="76857"/>
    <lineage>
        <taxon>Bacteria</taxon>
        <taxon>Fusobacteriati</taxon>
        <taxon>Fusobacteriota</taxon>
        <taxon>Fusobacteriia</taxon>
        <taxon>Fusobacteriales</taxon>
        <taxon>Fusobacteriaceae</taxon>
        <taxon>Fusobacterium</taxon>
    </lineage>
</organism>
<protein>
    <recommendedName>
        <fullName evidence="1">Reverse transcriptase domain-containing protein</fullName>
    </recommendedName>
</protein>
<dbReference type="PROSITE" id="PS50878">
    <property type="entry name" value="RT_POL"/>
    <property type="match status" value="1"/>
</dbReference>
<dbReference type="EMBL" id="NHRT01000001">
    <property type="protein sequence ID" value="OWP26519.1"/>
    <property type="molecule type" value="Genomic_DNA"/>
</dbReference>
<comment type="caution">
    <text evidence="2">The sequence shown here is derived from an EMBL/GenBank/DDBJ whole genome shotgun (WGS) entry which is preliminary data.</text>
</comment>
<evidence type="ECO:0000313" key="2">
    <source>
        <dbReference type="EMBL" id="OWP26519.1"/>
    </source>
</evidence>
<proteinExistence type="predicted"/>
<dbReference type="Proteomes" id="UP000197470">
    <property type="component" value="Unassembled WGS sequence"/>
</dbReference>
<feature type="domain" description="Reverse transcriptase" evidence="1">
    <location>
        <begin position="50"/>
        <end position="319"/>
    </location>
</feature>
<evidence type="ECO:0000313" key="3">
    <source>
        <dbReference type="Proteomes" id="UP000197470"/>
    </source>
</evidence>
<evidence type="ECO:0000259" key="1">
    <source>
        <dbReference type="PROSITE" id="PS50878"/>
    </source>
</evidence>
<dbReference type="Pfam" id="PF00078">
    <property type="entry name" value="RVT_1"/>
    <property type="match status" value="1"/>
</dbReference>
<gene>
    <name evidence="2" type="ORF">CA839_12025</name>
</gene>
<accession>A0A246EIU1</accession>